<keyword evidence="4" id="KW-0547">Nucleotide-binding</keyword>
<proteinExistence type="inferred from homology"/>
<dbReference type="RefSeq" id="WP_150443820.1">
    <property type="nucleotide sequence ID" value="NZ_VYQE01000001.1"/>
</dbReference>
<keyword evidence="11" id="KW-1185">Reference proteome</keyword>
<dbReference type="Pfam" id="PF16952">
    <property type="entry name" value="Gln-synt_N_2"/>
    <property type="match status" value="1"/>
</dbReference>
<feature type="domain" description="GS catalytic" evidence="9">
    <location>
        <begin position="104"/>
        <end position="439"/>
    </location>
</feature>
<dbReference type="AlphaFoldDB" id="A0A5J5GS04"/>
<evidence type="ECO:0000313" key="10">
    <source>
        <dbReference type="EMBL" id="KAA9010334.1"/>
    </source>
</evidence>
<dbReference type="Pfam" id="PF00120">
    <property type="entry name" value="Gln-synt_C"/>
    <property type="match status" value="1"/>
</dbReference>
<comment type="caution">
    <text evidence="10">The sequence shown here is derived from an EMBL/GenBank/DDBJ whole genome shotgun (WGS) entry which is preliminary data.</text>
</comment>
<dbReference type="SUPFAM" id="SSF55931">
    <property type="entry name" value="Glutamine synthetase/guanido kinase"/>
    <property type="match status" value="1"/>
</dbReference>
<evidence type="ECO:0000256" key="6">
    <source>
        <dbReference type="ARBA" id="ARBA00023231"/>
    </source>
</evidence>
<evidence type="ECO:0000256" key="3">
    <source>
        <dbReference type="ARBA" id="ARBA00022598"/>
    </source>
</evidence>
<evidence type="ECO:0000313" key="11">
    <source>
        <dbReference type="Proteomes" id="UP000326554"/>
    </source>
</evidence>
<dbReference type="GO" id="GO:0006542">
    <property type="term" value="P:glutamine biosynthetic process"/>
    <property type="evidence" value="ECO:0007669"/>
    <property type="project" value="InterPro"/>
</dbReference>
<dbReference type="PROSITE" id="PS51987">
    <property type="entry name" value="GS_CATALYTIC"/>
    <property type="match status" value="1"/>
</dbReference>
<dbReference type="InterPro" id="IPR036651">
    <property type="entry name" value="Gln_synt_N_sf"/>
</dbReference>
<evidence type="ECO:0000256" key="7">
    <source>
        <dbReference type="PROSITE-ProRule" id="PRU01331"/>
    </source>
</evidence>
<dbReference type="SUPFAM" id="SSF54368">
    <property type="entry name" value="Glutamine synthetase, N-terminal domain"/>
    <property type="match status" value="1"/>
</dbReference>
<evidence type="ECO:0000256" key="5">
    <source>
        <dbReference type="ARBA" id="ARBA00022840"/>
    </source>
</evidence>
<protein>
    <submittedName>
        <fullName evidence="10">Glutamine synthetase</fullName>
    </submittedName>
</protein>
<evidence type="ECO:0000256" key="8">
    <source>
        <dbReference type="RuleBase" id="RU000384"/>
    </source>
</evidence>
<evidence type="ECO:0000259" key="9">
    <source>
        <dbReference type="PROSITE" id="PS51987"/>
    </source>
</evidence>
<evidence type="ECO:0000256" key="1">
    <source>
        <dbReference type="ARBA" id="ARBA00001946"/>
    </source>
</evidence>
<comment type="function">
    <text evidence="2">Catalyzes the ATP-dependent biosynthesis of glutamine from glutamate and ammonia.</text>
</comment>
<dbReference type="SMART" id="SM01230">
    <property type="entry name" value="Gln-synt_C"/>
    <property type="match status" value="1"/>
</dbReference>
<accession>A0A5J5GS04</accession>
<dbReference type="Proteomes" id="UP000326554">
    <property type="component" value="Unassembled WGS sequence"/>
</dbReference>
<reference evidence="10 11" key="1">
    <citation type="submission" date="2019-09" db="EMBL/GenBank/DDBJ databases">
        <authorList>
            <person name="Park J.-S."/>
            <person name="Choi H.-J."/>
        </authorList>
    </citation>
    <scope>NUCLEOTIDE SEQUENCE [LARGE SCALE GENOMIC DNA]</scope>
    <source>
        <strain evidence="10 11">176SS1-4</strain>
    </source>
</reference>
<dbReference type="InterPro" id="IPR014746">
    <property type="entry name" value="Gln_synth/guanido_kin_cat_dom"/>
</dbReference>
<dbReference type="PANTHER" id="PTHR43785">
    <property type="entry name" value="GAMMA-GLUTAMYLPUTRESCINE SYNTHETASE"/>
    <property type="match status" value="1"/>
</dbReference>
<evidence type="ECO:0000256" key="2">
    <source>
        <dbReference type="ARBA" id="ARBA00003117"/>
    </source>
</evidence>
<comment type="cofactor">
    <cofactor evidence="1">
        <name>Mg(2+)</name>
        <dbReference type="ChEBI" id="CHEBI:18420"/>
    </cofactor>
</comment>
<comment type="similarity">
    <text evidence="7 8">Belongs to the glutamine synthetase family.</text>
</comment>
<name>A0A5J5GS04_9RHOB</name>
<dbReference type="EMBL" id="VYQE01000001">
    <property type="protein sequence ID" value="KAA9010334.1"/>
    <property type="molecule type" value="Genomic_DNA"/>
</dbReference>
<dbReference type="InterPro" id="IPR008147">
    <property type="entry name" value="Gln_synt_N"/>
</dbReference>
<dbReference type="Gene3D" id="3.10.20.70">
    <property type="entry name" value="Glutamine synthetase, N-terminal domain"/>
    <property type="match status" value="1"/>
</dbReference>
<dbReference type="Gene3D" id="3.30.590.10">
    <property type="entry name" value="Glutamine synthetase/guanido kinase, catalytic domain"/>
    <property type="match status" value="1"/>
</dbReference>
<sequence length="439" mass="47653">MTLPEDPMVFVGTTDLAGLLRGKAFPVSAWDKRSRRGVGWTPTNVQITCFNAIAPTPFGALGDLVLVPDPESRFQLPGGDGRPPLDFALGDIQSLDGEPWDYCTRSLAKRALAELEAVAGLSLVGAFEHEFQLSDVAPVPGDSYGFRGFRSAQSWAQHLIDAMAAAGIGPDTFMKEYGPSQYEVTTDPFDGVRIADVSAITKLLVQEVTTRAGHAASFAPILDPESVGNGVHLHMSFLDAEGEPATYDADAPHGMSEATRHFVGGILAHLDQILALLAPSDISYLRLTPHRWSAAYNNLGFRDREASVRICPVTAKDETSIARQFNFEVRAIDAAASPHLVLAALVFAGVEGLREKIEPPAVTQEDLSELEPDELAARGFARLPQSLLEALERLEGSEAVRRWFGAEFVKVYADHKRTEMSVIEGLSDAEKCARYSEVY</sequence>
<dbReference type="GO" id="GO:0004356">
    <property type="term" value="F:glutamine synthetase activity"/>
    <property type="evidence" value="ECO:0007669"/>
    <property type="project" value="InterPro"/>
</dbReference>
<keyword evidence="5" id="KW-0067">ATP-binding</keyword>
<dbReference type="InterPro" id="IPR008146">
    <property type="entry name" value="Gln_synth_cat_dom"/>
</dbReference>
<keyword evidence="6" id="KW-0535">Nitrogen fixation</keyword>
<evidence type="ECO:0000256" key="4">
    <source>
        <dbReference type="ARBA" id="ARBA00022741"/>
    </source>
</evidence>
<organism evidence="10 11">
    <name type="scientific">Histidinibacterium aquaticum</name>
    <dbReference type="NCBI Taxonomy" id="2613962"/>
    <lineage>
        <taxon>Bacteria</taxon>
        <taxon>Pseudomonadati</taxon>
        <taxon>Pseudomonadota</taxon>
        <taxon>Alphaproteobacteria</taxon>
        <taxon>Rhodobacterales</taxon>
        <taxon>Paracoccaceae</taxon>
        <taxon>Histidinibacterium</taxon>
    </lineage>
</organism>
<dbReference type="PANTHER" id="PTHR43785:SF12">
    <property type="entry name" value="TYPE-1 GLUTAMINE SYNTHETASE 2"/>
    <property type="match status" value="1"/>
</dbReference>
<gene>
    <name evidence="10" type="ORF">F3S47_03555</name>
</gene>
<keyword evidence="3" id="KW-0436">Ligase</keyword>
<dbReference type="GO" id="GO:0005524">
    <property type="term" value="F:ATP binding"/>
    <property type="evidence" value="ECO:0007669"/>
    <property type="project" value="UniProtKB-KW"/>
</dbReference>